<dbReference type="Pfam" id="PF00071">
    <property type="entry name" value="Ras"/>
    <property type="match status" value="1"/>
</dbReference>
<dbReference type="PANTHER" id="PTHR47980">
    <property type="entry name" value="LD44762P"/>
    <property type="match status" value="1"/>
</dbReference>
<proteinExistence type="inferred from homology"/>
<dbReference type="SMART" id="SM00173">
    <property type="entry name" value="RAS"/>
    <property type="match status" value="1"/>
</dbReference>
<evidence type="ECO:0000256" key="18">
    <source>
        <dbReference type="ARBA" id="ARBA00022933"/>
    </source>
</evidence>
<evidence type="ECO:0000256" key="1">
    <source>
        <dbReference type="ARBA" id="ARBA00001946"/>
    </source>
</evidence>
<keyword evidence="19" id="KW-0560">Oxidoreductase</keyword>
<evidence type="ECO:0000256" key="8">
    <source>
        <dbReference type="ARBA" id="ARBA00022448"/>
    </source>
</evidence>
<dbReference type="EC" id="3.6.5.2" evidence="6"/>
<comment type="similarity">
    <text evidence="5">Belongs to the glutathione peroxidase family.</text>
</comment>
<evidence type="ECO:0000256" key="10">
    <source>
        <dbReference type="ARBA" id="ARBA00022481"/>
    </source>
</evidence>
<evidence type="ECO:0000256" key="9">
    <source>
        <dbReference type="ARBA" id="ARBA00022475"/>
    </source>
</evidence>
<keyword evidence="15" id="KW-0378">Hydrolase</keyword>
<comment type="catalytic activity">
    <reaction evidence="37">
        <text>tert-butyl hydroperoxide + 2 glutathione = tert-butanol + glutathione disulfide + H2O</text>
        <dbReference type="Rhea" id="RHEA:69412"/>
        <dbReference type="ChEBI" id="CHEBI:15377"/>
        <dbReference type="ChEBI" id="CHEBI:45895"/>
        <dbReference type="ChEBI" id="CHEBI:57925"/>
        <dbReference type="ChEBI" id="CHEBI:58297"/>
        <dbReference type="ChEBI" id="CHEBI:64090"/>
    </reaction>
    <physiologicalReaction direction="left-to-right" evidence="37">
        <dbReference type="Rhea" id="RHEA:69413"/>
    </physiologicalReaction>
</comment>
<evidence type="ECO:0000256" key="2">
    <source>
        <dbReference type="ARBA" id="ARBA00004342"/>
    </source>
</evidence>
<dbReference type="GO" id="GO:0006979">
    <property type="term" value="P:response to oxidative stress"/>
    <property type="evidence" value="ECO:0007669"/>
    <property type="project" value="InterPro"/>
</dbReference>
<keyword evidence="16" id="KW-0460">Magnesium</keyword>
<evidence type="ECO:0000256" key="23">
    <source>
        <dbReference type="ARBA" id="ARBA00023289"/>
    </source>
</evidence>
<dbReference type="NCBIfam" id="TIGR00231">
    <property type="entry name" value="small_GTP"/>
    <property type="match status" value="1"/>
</dbReference>
<dbReference type="InterPro" id="IPR000889">
    <property type="entry name" value="Glutathione_peroxidase"/>
</dbReference>
<comment type="catalytic activity">
    <reaction evidence="31">
        <text>(5S)-hydroperoxy-(6E,8Z,11Z,14Z)-eicosatetraenoate + 2 glutathione = (5S)-hydroxy-(6E,8Z,11Z,14Z)-eicosatetraenoate + glutathione disulfide + H2O</text>
        <dbReference type="Rhea" id="RHEA:48620"/>
        <dbReference type="ChEBI" id="CHEBI:15377"/>
        <dbReference type="ChEBI" id="CHEBI:57450"/>
        <dbReference type="ChEBI" id="CHEBI:57925"/>
        <dbReference type="ChEBI" id="CHEBI:58297"/>
        <dbReference type="ChEBI" id="CHEBI:90632"/>
    </reaction>
    <physiologicalReaction direction="left-to-right" evidence="31">
        <dbReference type="Rhea" id="RHEA:48621"/>
    </physiologicalReaction>
</comment>
<evidence type="ECO:0000256" key="22">
    <source>
        <dbReference type="ARBA" id="ARBA00023288"/>
    </source>
</evidence>
<dbReference type="Pfam" id="PF00255">
    <property type="entry name" value="GSHPx"/>
    <property type="match status" value="1"/>
</dbReference>
<comment type="function">
    <text evidence="38">The small GTPases Rab are key regulators of intracellular membrane trafficking, from the formation of transport vesicles to their fusion with membranes. Rabs cycle between an inactive GDP-bound form and an active GTP-bound form that is able to recruit to membranes different sets of downstream effectors directly responsible for vesicle formation, movement, tethering and fusion. RAB15 may act in concert with RAB3A in regulating aspects of synaptic vesicle membrane flow within the nerve terminal.</text>
</comment>
<keyword evidence="23" id="KW-0636">Prenylation</keyword>
<dbReference type="SUPFAM" id="SSF52833">
    <property type="entry name" value="Thioredoxin-like"/>
    <property type="match status" value="1"/>
</dbReference>
<dbReference type="GO" id="GO:0005525">
    <property type="term" value="F:GTP binding"/>
    <property type="evidence" value="ECO:0007669"/>
    <property type="project" value="UniProtKB-KW"/>
</dbReference>
<evidence type="ECO:0000256" key="5">
    <source>
        <dbReference type="ARBA" id="ARBA00006926"/>
    </source>
</evidence>
<comment type="catalytic activity">
    <reaction evidence="36">
        <text>GTP + H2O = GDP + phosphate + H(+)</text>
        <dbReference type="Rhea" id="RHEA:19669"/>
        <dbReference type="ChEBI" id="CHEBI:15377"/>
        <dbReference type="ChEBI" id="CHEBI:15378"/>
        <dbReference type="ChEBI" id="CHEBI:37565"/>
        <dbReference type="ChEBI" id="CHEBI:43474"/>
        <dbReference type="ChEBI" id="CHEBI:58189"/>
        <dbReference type="EC" id="3.6.5.2"/>
    </reaction>
    <physiologicalReaction direction="left-to-right" evidence="36">
        <dbReference type="Rhea" id="RHEA:19670"/>
    </physiologicalReaction>
</comment>
<dbReference type="GO" id="GO:0047066">
    <property type="term" value="F:phospholipid-hydroperoxide glutathione peroxidase activity"/>
    <property type="evidence" value="ECO:0007669"/>
    <property type="project" value="UniProtKB-EC"/>
</dbReference>
<organism evidence="41 42">
    <name type="scientific">Bos mutus</name>
    <name type="common">wild yak</name>
    <dbReference type="NCBI Taxonomy" id="72004"/>
    <lineage>
        <taxon>Eukaryota</taxon>
        <taxon>Metazoa</taxon>
        <taxon>Chordata</taxon>
        <taxon>Craniata</taxon>
        <taxon>Vertebrata</taxon>
        <taxon>Euteleostomi</taxon>
        <taxon>Mammalia</taxon>
        <taxon>Eutheria</taxon>
        <taxon>Laurasiatheria</taxon>
        <taxon>Artiodactyla</taxon>
        <taxon>Ruminantia</taxon>
        <taxon>Pecora</taxon>
        <taxon>Bovidae</taxon>
        <taxon>Bovinae</taxon>
        <taxon>Bos</taxon>
    </lineage>
</organism>
<protein>
    <recommendedName>
        <fullName evidence="29">Glutathione peroxidase 2</fullName>
        <ecNumber evidence="28">1.11.1.12</ecNumber>
        <ecNumber evidence="7">1.11.1.9</ecNumber>
        <ecNumber evidence="6">3.6.5.2</ecNumber>
    </recommendedName>
    <alternativeName>
        <fullName evidence="30">Glutathione peroxidase-gastrointestinal</fullName>
    </alternativeName>
    <alternativeName>
        <fullName evidence="34">Phospholipid hydroperoxide glutathione peroxidase GPX2</fullName>
    </alternativeName>
    <alternativeName>
        <fullName evidence="40">Ras-related protein Rab-15</fullName>
    </alternativeName>
</protein>
<evidence type="ECO:0000256" key="25">
    <source>
        <dbReference type="ARBA" id="ARBA00036108"/>
    </source>
</evidence>
<sequence length="395" mass="45405">MAKQYDVLFRLLLIGDSGVGKTCLLCRFTDNEFHSSHISTIGVDFKMKTIEVDGIKVRIQIWDTAGQERYQTITKQYYRRAQGIFLVYDISSERSYQHIMKWVSDVDEYAPEGVQKILIGNKADEEQKRQVGREQGQQLAREYGMDFYETSACTNLNIKESFTRLTELVLQAHKKELEGLRTRANHELALAELEEDEGKPEGLANSSKTCWGSGRETLGLRLYGLRSRIRGATAGESGKGFPPHLGTTTRDFTQLNELQCRFPRRLVVLGFPCNQFGHQENCQNEEILNSLKYVRPGGGFQPTFTLVQKCDVNGQNEHPVFAYLKDKLPYPYDDPFSLMTDPKFIIWSPVRRSDVSWNFEKFLIGPEGEPFRRYSRTFQTINIEPDIKRLLKVAI</sequence>
<keyword evidence="13" id="KW-0479">Metal-binding</keyword>
<dbReference type="InterPro" id="IPR041826">
    <property type="entry name" value="Rab15"/>
</dbReference>
<evidence type="ECO:0000256" key="39">
    <source>
        <dbReference type="ARBA" id="ARBA00062315"/>
    </source>
</evidence>
<comment type="cofactor">
    <cofactor evidence="1">
        <name>Mg(2+)</name>
        <dbReference type="ChEBI" id="CHEBI:18420"/>
    </cofactor>
</comment>
<dbReference type="PROSITE" id="PS51419">
    <property type="entry name" value="RAB"/>
    <property type="match status" value="1"/>
</dbReference>
<keyword evidence="21" id="KW-0472">Membrane</keyword>
<evidence type="ECO:0000256" key="38">
    <source>
        <dbReference type="ARBA" id="ARBA00058428"/>
    </source>
</evidence>
<dbReference type="CDD" id="cd04117">
    <property type="entry name" value="Rab15"/>
    <property type="match status" value="1"/>
</dbReference>
<accession>A0A6B0RZG9</accession>
<evidence type="ECO:0000256" key="35">
    <source>
        <dbReference type="ARBA" id="ARBA00046108"/>
    </source>
</evidence>
<comment type="similarity">
    <text evidence="4">Belongs to the small GTPase superfamily. Rab family.</text>
</comment>
<dbReference type="PROSITE" id="PS51355">
    <property type="entry name" value="GLUTATHIONE_PEROXID_3"/>
    <property type="match status" value="1"/>
</dbReference>
<dbReference type="Gene3D" id="3.40.30.10">
    <property type="entry name" value="Glutaredoxin"/>
    <property type="match status" value="1"/>
</dbReference>
<name>A0A6B0RZG9_9CETA</name>
<evidence type="ECO:0000256" key="12">
    <source>
        <dbReference type="ARBA" id="ARBA00022559"/>
    </source>
</evidence>
<dbReference type="FunFam" id="3.40.30.10:FF:000151">
    <property type="entry name" value="Glutathione peroxidase"/>
    <property type="match status" value="1"/>
</dbReference>
<evidence type="ECO:0000256" key="4">
    <source>
        <dbReference type="ARBA" id="ARBA00006270"/>
    </source>
</evidence>
<keyword evidence="42" id="KW-1185">Reference proteome</keyword>
<dbReference type="GO" id="GO:0046872">
    <property type="term" value="F:metal ion binding"/>
    <property type="evidence" value="ECO:0007669"/>
    <property type="project" value="UniProtKB-KW"/>
</dbReference>
<dbReference type="SMART" id="SM00176">
    <property type="entry name" value="RAN"/>
    <property type="match status" value="1"/>
</dbReference>
<comment type="function">
    <text evidence="35">Catalyzes the reduction of hydroperoxides in a glutathione-dependent manner thus regulating cellular redox homeostasis. Can reduce small soluble hydroperoxides such as H2O2, cumene hydroperoxide and tert-butyl hydroperoxide, as well as several fatty acid-derived hydroperoxides. Cannot reduce phosphatidycholine hydroperoxide.</text>
</comment>
<evidence type="ECO:0000256" key="20">
    <source>
        <dbReference type="ARBA" id="ARBA00023134"/>
    </source>
</evidence>
<dbReference type="PROSITE" id="PS51421">
    <property type="entry name" value="RAS"/>
    <property type="match status" value="1"/>
</dbReference>
<dbReference type="InterPro" id="IPR029760">
    <property type="entry name" value="GPX_CS"/>
</dbReference>
<keyword evidence="17" id="KW-0653">Protein transport</keyword>
<dbReference type="EC" id="1.11.1.12" evidence="28"/>
<reference evidence="41" key="1">
    <citation type="submission" date="2019-10" db="EMBL/GenBank/DDBJ databases">
        <title>The sequence and de novo assembly of the wild yak genome.</title>
        <authorList>
            <person name="Liu Y."/>
        </authorList>
    </citation>
    <scope>NUCLEOTIDE SEQUENCE [LARGE SCALE GENOMIC DNA]</scope>
    <source>
        <strain evidence="41">WY2019</strain>
    </source>
</reference>
<dbReference type="GO" id="GO:0015031">
    <property type="term" value="P:protein transport"/>
    <property type="evidence" value="ECO:0007669"/>
    <property type="project" value="UniProtKB-KW"/>
</dbReference>
<dbReference type="InterPro" id="IPR050305">
    <property type="entry name" value="Small_GTPase_Rab"/>
</dbReference>
<dbReference type="SUPFAM" id="SSF52540">
    <property type="entry name" value="P-loop containing nucleoside triphosphate hydrolases"/>
    <property type="match status" value="1"/>
</dbReference>
<keyword evidence="12" id="KW-0575">Peroxidase</keyword>
<dbReference type="GO" id="GO:0005886">
    <property type="term" value="C:plasma membrane"/>
    <property type="evidence" value="ECO:0007669"/>
    <property type="project" value="UniProtKB-SubCell"/>
</dbReference>
<evidence type="ECO:0000256" key="15">
    <source>
        <dbReference type="ARBA" id="ARBA00022801"/>
    </source>
</evidence>
<comment type="catalytic activity">
    <reaction evidence="26">
        <text>(13S)-hydroperoxy-(9Z,11E)-octadecadienoate + 2 glutathione = (13S)-hydroxy-(9Z,11E)-octadecadienoate + glutathione disulfide + H2O</text>
        <dbReference type="Rhea" id="RHEA:48888"/>
        <dbReference type="ChEBI" id="CHEBI:15377"/>
        <dbReference type="ChEBI" id="CHEBI:57466"/>
        <dbReference type="ChEBI" id="CHEBI:57925"/>
        <dbReference type="ChEBI" id="CHEBI:58297"/>
        <dbReference type="ChEBI" id="CHEBI:90850"/>
    </reaction>
    <physiologicalReaction direction="left-to-right" evidence="26">
        <dbReference type="Rhea" id="RHEA:48889"/>
    </physiologicalReaction>
</comment>
<dbReference type="SMART" id="SM00175">
    <property type="entry name" value="RAB"/>
    <property type="match status" value="1"/>
</dbReference>
<keyword evidence="14" id="KW-0547">Nucleotide-binding</keyword>
<evidence type="ECO:0000256" key="40">
    <source>
        <dbReference type="ARBA" id="ARBA00067815"/>
    </source>
</evidence>
<dbReference type="EMBL" id="VBQZ03000136">
    <property type="protein sequence ID" value="MXQ95460.1"/>
    <property type="molecule type" value="Genomic_DNA"/>
</dbReference>
<keyword evidence="8" id="KW-0813">Transport</keyword>
<evidence type="ECO:0000256" key="34">
    <source>
        <dbReference type="ARBA" id="ARBA00044239"/>
    </source>
</evidence>
<comment type="catalytic activity">
    <reaction evidence="27">
        <text>cumene hydroperoxide + 2 glutathione = 2-phenylpropan-2-ol + glutathione disulfide + H2O</text>
        <dbReference type="Rhea" id="RHEA:69651"/>
        <dbReference type="ChEBI" id="CHEBI:15377"/>
        <dbReference type="ChEBI" id="CHEBI:57925"/>
        <dbReference type="ChEBI" id="CHEBI:58297"/>
        <dbReference type="ChEBI" id="CHEBI:78673"/>
        <dbReference type="ChEBI" id="CHEBI:131607"/>
    </reaction>
    <physiologicalReaction direction="left-to-right" evidence="27">
        <dbReference type="Rhea" id="RHEA:69652"/>
    </physiologicalReaction>
</comment>
<dbReference type="SMART" id="SM00174">
    <property type="entry name" value="RHO"/>
    <property type="match status" value="1"/>
</dbReference>
<dbReference type="InterPro" id="IPR027417">
    <property type="entry name" value="P-loop_NTPase"/>
</dbReference>
<dbReference type="PRINTS" id="PR00449">
    <property type="entry name" value="RASTRNSFRMNG"/>
</dbReference>
<keyword evidence="22" id="KW-0449">Lipoprotein</keyword>
<evidence type="ECO:0000313" key="42">
    <source>
        <dbReference type="Proteomes" id="UP000322234"/>
    </source>
</evidence>
<comment type="caution">
    <text evidence="41">The sequence shown here is derived from an EMBL/GenBank/DDBJ whole genome shotgun (WGS) entry which is preliminary data.</text>
</comment>
<evidence type="ECO:0000256" key="30">
    <source>
        <dbReference type="ARBA" id="ARBA00042427"/>
    </source>
</evidence>
<evidence type="ECO:0000256" key="31">
    <source>
        <dbReference type="ARBA" id="ARBA00043664"/>
    </source>
</evidence>
<dbReference type="Gene3D" id="3.40.50.300">
    <property type="entry name" value="P-loop containing nucleotide triphosphate hydrolases"/>
    <property type="match status" value="1"/>
</dbReference>
<comment type="subunit">
    <text evidence="39">The GTP bound form of RAB15 interacts with REP15. Interacts (GTP-bound form) with MICAL1, MICAL3, MICALCL, EHBP1 and EHBP1L1.</text>
</comment>
<keyword evidence="20" id="KW-0342">GTP-binding</keyword>
<evidence type="ECO:0000256" key="29">
    <source>
        <dbReference type="ARBA" id="ARBA00040409"/>
    </source>
</evidence>
<dbReference type="PROSITE" id="PS00763">
    <property type="entry name" value="GLUTATHIONE_PEROXID_2"/>
    <property type="match status" value="1"/>
</dbReference>
<evidence type="ECO:0000256" key="16">
    <source>
        <dbReference type="ARBA" id="ARBA00022842"/>
    </source>
</evidence>
<evidence type="ECO:0000256" key="32">
    <source>
        <dbReference type="ARBA" id="ARBA00043784"/>
    </source>
</evidence>
<keyword evidence="10" id="KW-0488">Methylation</keyword>
<evidence type="ECO:0000256" key="14">
    <source>
        <dbReference type="ARBA" id="ARBA00022741"/>
    </source>
</evidence>
<evidence type="ECO:0000256" key="21">
    <source>
        <dbReference type="ARBA" id="ARBA00023136"/>
    </source>
</evidence>
<evidence type="ECO:0000256" key="11">
    <source>
        <dbReference type="ARBA" id="ARBA00022490"/>
    </source>
</evidence>
<evidence type="ECO:0000256" key="26">
    <source>
        <dbReference type="ARBA" id="ARBA00036240"/>
    </source>
</evidence>
<dbReference type="Proteomes" id="UP000322234">
    <property type="component" value="Unassembled WGS sequence"/>
</dbReference>
<evidence type="ECO:0000256" key="24">
    <source>
        <dbReference type="ARBA" id="ARBA00035814"/>
    </source>
</evidence>
<gene>
    <name evidence="41" type="ORF">E5288_WYG012580</name>
</gene>
<keyword evidence="9" id="KW-1003">Cell membrane</keyword>
<keyword evidence="11" id="KW-0963">Cytoplasm</keyword>
<evidence type="ECO:0000256" key="7">
    <source>
        <dbReference type="ARBA" id="ARBA00012310"/>
    </source>
</evidence>
<dbReference type="AlphaFoldDB" id="A0A6B0RZG9"/>
<dbReference type="GO" id="GO:0032482">
    <property type="term" value="P:Rab protein signal transduction"/>
    <property type="evidence" value="ECO:0007669"/>
    <property type="project" value="InterPro"/>
</dbReference>
<evidence type="ECO:0000313" key="41">
    <source>
        <dbReference type="EMBL" id="MXQ95460.1"/>
    </source>
</evidence>
<evidence type="ECO:0000256" key="33">
    <source>
        <dbReference type="ARBA" id="ARBA00043817"/>
    </source>
</evidence>
<comment type="catalytic activity">
    <reaction evidence="33">
        <text>(12R)-hydroperoxy-(5Z,8Z,10E,14Z)-eicosatetraenoate + 2 glutathione = (12R)-hydroxy-(5Z,8Z,10E,14Z)-eicosatetraenoate + glutathione disulfide + H2O</text>
        <dbReference type="Rhea" id="RHEA:76691"/>
        <dbReference type="ChEBI" id="CHEBI:15377"/>
        <dbReference type="ChEBI" id="CHEBI:57925"/>
        <dbReference type="ChEBI" id="CHEBI:58297"/>
        <dbReference type="ChEBI" id="CHEBI:75230"/>
        <dbReference type="ChEBI" id="CHEBI:83343"/>
    </reaction>
    <physiologicalReaction direction="left-to-right" evidence="33">
        <dbReference type="Rhea" id="RHEA:76692"/>
    </physiologicalReaction>
</comment>
<keyword evidence="18" id="KW-0712">Selenocysteine</keyword>
<dbReference type="InterPro" id="IPR001806">
    <property type="entry name" value="Small_GTPase"/>
</dbReference>
<dbReference type="EC" id="1.11.1.9" evidence="7"/>
<evidence type="ECO:0000256" key="6">
    <source>
        <dbReference type="ARBA" id="ARBA00011984"/>
    </source>
</evidence>
<evidence type="ECO:0000256" key="28">
    <source>
        <dbReference type="ARBA" id="ARBA00039119"/>
    </source>
</evidence>
<comment type="catalytic activity">
    <reaction evidence="24">
        <text>a hydroperoxy polyunsaturated fatty acid + 2 glutathione = a hydroxy polyunsaturated fatty acid + glutathione disulfide + H2O</text>
        <dbReference type="Rhea" id="RHEA:19057"/>
        <dbReference type="ChEBI" id="CHEBI:15377"/>
        <dbReference type="ChEBI" id="CHEBI:57925"/>
        <dbReference type="ChEBI" id="CHEBI:58297"/>
        <dbReference type="ChEBI" id="CHEBI:131871"/>
        <dbReference type="ChEBI" id="CHEBI:134019"/>
        <dbReference type="EC" id="1.11.1.12"/>
    </reaction>
    <physiologicalReaction direction="left-to-right" evidence="24">
        <dbReference type="Rhea" id="RHEA:19058"/>
    </physiologicalReaction>
</comment>
<evidence type="ECO:0000256" key="13">
    <source>
        <dbReference type="ARBA" id="ARBA00022723"/>
    </source>
</evidence>
<dbReference type="PROSITE" id="PS51420">
    <property type="entry name" value="RHO"/>
    <property type="match status" value="1"/>
</dbReference>
<evidence type="ECO:0000256" key="36">
    <source>
        <dbReference type="ARBA" id="ARBA00047660"/>
    </source>
</evidence>
<comment type="catalytic activity">
    <reaction evidence="25">
        <text>2 glutathione + H2O2 = glutathione disulfide + 2 H2O</text>
        <dbReference type="Rhea" id="RHEA:16833"/>
        <dbReference type="ChEBI" id="CHEBI:15377"/>
        <dbReference type="ChEBI" id="CHEBI:16240"/>
        <dbReference type="ChEBI" id="CHEBI:57925"/>
        <dbReference type="ChEBI" id="CHEBI:58297"/>
        <dbReference type="EC" id="1.11.1.9"/>
    </reaction>
    <physiologicalReaction direction="left-to-right" evidence="25">
        <dbReference type="Rhea" id="RHEA:16834"/>
    </physiologicalReaction>
</comment>
<evidence type="ECO:0000256" key="17">
    <source>
        <dbReference type="ARBA" id="ARBA00022927"/>
    </source>
</evidence>
<dbReference type="InterPro" id="IPR036249">
    <property type="entry name" value="Thioredoxin-like_sf"/>
</dbReference>
<dbReference type="GO" id="GO:0003925">
    <property type="term" value="F:G protein activity"/>
    <property type="evidence" value="ECO:0007669"/>
    <property type="project" value="UniProtKB-EC"/>
</dbReference>
<dbReference type="GO" id="GO:0005737">
    <property type="term" value="C:cytoplasm"/>
    <property type="evidence" value="ECO:0007669"/>
    <property type="project" value="UniProtKB-SubCell"/>
</dbReference>
<comment type="subcellular location">
    <subcellularLocation>
        <location evidence="2">Cell membrane</location>
        <topology evidence="2">Lipid-anchor</topology>
        <orientation evidence="2">Cytoplasmic side</orientation>
    </subcellularLocation>
    <subcellularLocation>
        <location evidence="3">Cytoplasm</location>
    </subcellularLocation>
</comment>
<evidence type="ECO:0000256" key="37">
    <source>
        <dbReference type="ARBA" id="ARBA00049530"/>
    </source>
</evidence>
<evidence type="ECO:0000256" key="19">
    <source>
        <dbReference type="ARBA" id="ARBA00023002"/>
    </source>
</evidence>
<dbReference type="GO" id="GO:0004602">
    <property type="term" value="F:glutathione peroxidase activity"/>
    <property type="evidence" value="ECO:0007669"/>
    <property type="project" value="UniProtKB-EC"/>
</dbReference>
<dbReference type="FunFam" id="3.40.50.300:FF:000990">
    <property type="entry name" value="ras-related protein Rab-15 isoform X1"/>
    <property type="match status" value="1"/>
</dbReference>
<comment type="catalytic activity">
    <reaction evidence="32">
        <text>(15S)-hydroperoxy-(5Z,8Z,11Z,13E)-eicosatetraenoate + 2 glutathione = (15S)-hydroxy-(5Z,8Z,11Z,13E)-eicosatetraenoate + glutathione disulfide + H2O</text>
        <dbReference type="Rhea" id="RHEA:76695"/>
        <dbReference type="ChEBI" id="CHEBI:15377"/>
        <dbReference type="ChEBI" id="CHEBI:57409"/>
        <dbReference type="ChEBI" id="CHEBI:57446"/>
        <dbReference type="ChEBI" id="CHEBI:57925"/>
        <dbReference type="ChEBI" id="CHEBI:58297"/>
    </reaction>
    <physiologicalReaction direction="left-to-right" evidence="32">
        <dbReference type="Rhea" id="RHEA:76696"/>
    </physiologicalReaction>
</comment>
<evidence type="ECO:0000256" key="27">
    <source>
        <dbReference type="ARBA" id="ARBA00036755"/>
    </source>
</evidence>
<evidence type="ECO:0000256" key="3">
    <source>
        <dbReference type="ARBA" id="ARBA00004496"/>
    </source>
</evidence>
<dbReference type="InterPro" id="IPR005225">
    <property type="entry name" value="Small_GTP-bd"/>
</dbReference>